<protein>
    <submittedName>
        <fullName evidence="2">Uncharacterized protein</fullName>
    </submittedName>
</protein>
<gene>
    <name evidence="2" type="ORF">H6P81_004170</name>
</gene>
<comment type="caution">
    <text evidence="2">The sequence shown here is derived from an EMBL/GenBank/DDBJ whole genome shotgun (WGS) entry which is preliminary data.</text>
</comment>
<organism evidence="2 3">
    <name type="scientific">Aristolochia fimbriata</name>
    <name type="common">White veined hardy Dutchman's pipe vine</name>
    <dbReference type="NCBI Taxonomy" id="158543"/>
    <lineage>
        <taxon>Eukaryota</taxon>
        <taxon>Viridiplantae</taxon>
        <taxon>Streptophyta</taxon>
        <taxon>Embryophyta</taxon>
        <taxon>Tracheophyta</taxon>
        <taxon>Spermatophyta</taxon>
        <taxon>Magnoliopsida</taxon>
        <taxon>Magnoliidae</taxon>
        <taxon>Piperales</taxon>
        <taxon>Aristolochiaceae</taxon>
        <taxon>Aristolochia</taxon>
    </lineage>
</organism>
<dbReference type="EMBL" id="JAINDJ010000002">
    <property type="protein sequence ID" value="KAG9459662.1"/>
    <property type="molecule type" value="Genomic_DNA"/>
</dbReference>
<feature type="compositionally biased region" description="Basic and acidic residues" evidence="1">
    <location>
        <begin position="54"/>
        <end position="79"/>
    </location>
</feature>
<sequence length="107" mass="12128">MARARNRKQKENGTDRVKPDPAQFSHHITPDYSFKGHPPESPPTTPHRRSAVWDGRRRPTGRTEETFPRPPERPKETGNRNKMFQVNFLSRAPTAFASLYSASSVGG</sequence>
<dbReference type="Proteomes" id="UP000825729">
    <property type="component" value="Unassembled WGS sequence"/>
</dbReference>
<accession>A0AAV7FHT7</accession>
<feature type="compositionally biased region" description="Basic and acidic residues" evidence="1">
    <location>
        <begin position="9"/>
        <end position="19"/>
    </location>
</feature>
<dbReference type="AlphaFoldDB" id="A0AAV7FHT7"/>
<reference evidence="2 3" key="1">
    <citation type="submission" date="2021-07" db="EMBL/GenBank/DDBJ databases">
        <title>The Aristolochia fimbriata genome: insights into angiosperm evolution, floral development and chemical biosynthesis.</title>
        <authorList>
            <person name="Jiao Y."/>
        </authorList>
    </citation>
    <scope>NUCLEOTIDE SEQUENCE [LARGE SCALE GENOMIC DNA]</scope>
    <source>
        <strain evidence="2">IBCAS-2021</strain>
        <tissue evidence="2">Leaf</tissue>
    </source>
</reference>
<keyword evidence="3" id="KW-1185">Reference proteome</keyword>
<evidence type="ECO:0000313" key="2">
    <source>
        <dbReference type="EMBL" id="KAG9459662.1"/>
    </source>
</evidence>
<evidence type="ECO:0000256" key="1">
    <source>
        <dbReference type="SAM" id="MobiDB-lite"/>
    </source>
</evidence>
<name>A0AAV7FHT7_ARIFI</name>
<proteinExistence type="predicted"/>
<evidence type="ECO:0000313" key="3">
    <source>
        <dbReference type="Proteomes" id="UP000825729"/>
    </source>
</evidence>
<feature type="region of interest" description="Disordered" evidence="1">
    <location>
        <begin position="1"/>
        <end position="81"/>
    </location>
</feature>